<dbReference type="AlphaFoldDB" id="A0A9W6KFE0"/>
<gene>
    <name evidence="1" type="ORF">GCM10017581_022590</name>
</gene>
<evidence type="ECO:0000313" key="2">
    <source>
        <dbReference type="Proteomes" id="UP001143480"/>
    </source>
</evidence>
<dbReference type="Gene3D" id="1.20.910.10">
    <property type="entry name" value="Heme oxygenase-like"/>
    <property type="match status" value="1"/>
</dbReference>
<proteinExistence type="predicted"/>
<protein>
    <submittedName>
        <fullName evidence="1">Uncharacterized protein</fullName>
    </submittedName>
</protein>
<dbReference type="Proteomes" id="UP001143480">
    <property type="component" value="Unassembled WGS sequence"/>
</dbReference>
<evidence type="ECO:0000313" key="1">
    <source>
        <dbReference type="EMBL" id="GLL00518.1"/>
    </source>
</evidence>
<dbReference type="InterPro" id="IPR016084">
    <property type="entry name" value="Haem_Oase-like_multi-hlx"/>
</dbReference>
<dbReference type="RefSeq" id="WP_261960087.1">
    <property type="nucleotide sequence ID" value="NZ_BAAAXA010000001.1"/>
</dbReference>
<dbReference type="SUPFAM" id="SSF48613">
    <property type="entry name" value="Heme oxygenase-like"/>
    <property type="match status" value="1"/>
</dbReference>
<accession>A0A9W6KFE0</accession>
<name>A0A9W6KFE0_9ACTN</name>
<dbReference type="EMBL" id="BSFP01000009">
    <property type="protein sequence ID" value="GLL00518.1"/>
    <property type="molecule type" value="Genomic_DNA"/>
</dbReference>
<keyword evidence="2" id="KW-1185">Reference proteome</keyword>
<sequence>MTSAAGDLLEHARTELAPGEEHNRLVPAIDAGTAPLTAIGAFAVEELALVPSDRRSFLTLAAAAAEPATADFFADLGKGENIVLGTLPALAEAGGFDAAARRSYRRLAGCQAYPSYLAWLALNADPAAVVLAVTANFAAWGGYCATLAQALRREYALPDGACGFVDFFATPAPDLERLAEQAIQQALDGGKALDAGLEYGRMLQEYELMFWNTLADAHL</sequence>
<reference evidence="1" key="1">
    <citation type="journal article" date="2014" name="Int. J. Syst. Evol. Microbiol.">
        <title>Complete genome sequence of Corynebacterium casei LMG S-19264T (=DSM 44701T), isolated from a smear-ripened cheese.</title>
        <authorList>
            <consortium name="US DOE Joint Genome Institute (JGI-PGF)"/>
            <person name="Walter F."/>
            <person name="Albersmeier A."/>
            <person name="Kalinowski J."/>
            <person name="Ruckert C."/>
        </authorList>
    </citation>
    <scope>NUCLEOTIDE SEQUENCE</scope>
    <source>
        <strain evidence="1">VKM Ac-1321</strain>
    </source>
</reference>
<organism evidence="1 2">
    <name type="scientific">Dactylosporangium matsuzakiense</name>
    <dbReference type="NCBI Taxonomy" id="53360"/>
    <lineage>
        <taxon>Bacteria</taxon>
        <taxon>Bacillati</taxon>
        <taxon>Actinomycetota</taxon>
        <taxon>Actinomycetes</taxon>
        <taxon>Micromonosporales</taxon>
        <taxon>Micromonosporaceae</taxon>
        <taxon>Dactylosporangium</taxon>
    </lineage>
</organism>
<comment type="caution">
    <text evidence="1">The sequence shown here is derived from an EMBL/GenBank/DDBJ whole genome shotgun (WGS) entry which is preliminary data.</text>
</comment>
<reference evidence="1" key="2">
    <citation type="submission" date="2023-01" db="EMBL/GenBank/DDBJ databases">
        <authorList>
            <person name="Sun Q."/>
            <person name="Evtushenko L."/>
        </authorList>
    </citation>
    <scope>NUCLEOTIDE SEQUENCE</scope>
    <source>
        <strain evidence="1">VKM Ac-1321</strain>
    </source>
</reference>